<dbReference type="Proteomes" id="UP000289465">
    <property type="component" value="Unassembled WGS sequence"/>
</dbReference>
<name>A0A446CF19_9BURK</name>
<keyword evidence="2" id="KW-0808">Transferase</keyword>
<gene>
    <name evidence="2" type="primary">epsF_1</name>
    <name evidence="2" type="ORF">AVE30378_02133</name>
    <name evidence="3" type="ORF">WHX56_20280</name>
</gene>
<evidence type="ECO:0000313" key="2">
    <source>
        <dbReference type="EMBL" id="SSW66403.1"/>
    </source>
</evidence>
<dbReference type="OrthoDB" id="9813211at2"/>
<evidence type="ECO:0000313" key="3">
    <source>
        <dbReference type="EMBL" id="WXR71976.1"/>
    </source>
</evidence>
<proteinExistence type="predicted"/>
<evidence type="ECO:0000259" key="1">
    <source>
        <dbReference type="Pfam" id="PF00534"/>
    </source>
</evidence>
<dbReference type="SUPFAM" id="SSF53756">
    <property type="entry name" value="UDP-Glycosyltransferase/glycogen phosphorylase"/>
    <property type="match status" value="1"/>
</dbReference>
<evidence type="ECO:0000313" key="4">
    <source>
        <dbReference type="Proteomes" id="UP000289465"/>
    </source>
</evidence>
<keyword evidence="2" id="KW-0328">Glycosyltransferase</keyword>
<dbReference type="InterPro" id="IPR011990">
    <property type="entry name" value="TPR-like_helical_dom_sf"/>
</dbReference>
<dbReference type="PANTHER" id="PTHR12526">
    <property type="entry name" value="GLYCOSYLTRANSFERASE"/>
    <property type="match status" value="1"/>
</dbReference>
<dbReference type="EMBL" id="UFQC01000009">
    <property type="protein sequence ID" value="SSW66403.1"/>
    <property type="molecule type" value="Genomic_DNA"/>
</dbReference>
<protein>
    <submittedName>
        <fullName evidence="2 3">Glycosyltransferase</fullName>
        <ecNumber evidence="2 3">2.4.-.-</ecNumber>
    </submittedName>
</protein>
<dbReference type="Gene3D" id="3.40.50.2000">
    <property type="entry name" value="Glycogen Phosphorylase B"/>
    <property type="match status" value="2"/>
</dbReference>
<dbReference type="Pfam" id="PF00534">
    <property type="entry name" value="Glycos_transf_1"/>
    <property type="match status" value="1"/>
</dbReference>
<dbReference type="AlphaFoldDB" id="A0A446CF19"/>
<dbReference type="GO" id="GO:0016757">
    <property type="term" value="F:glycosyltransferase activity"/>
    <property type="evidence" value="ECO:0007669"/>
    <property type="project" value="UniProtKB-KW"/>
</dbReference>
<reference evidence="3 5" key="2">
    <citation type="submission" date="2024-03" db="EMBL/GenBank/DDBJ databases">
        <title>Reference genomes for the five species model microbial community.</title>
        <authorList>
            <person name="Padfield D."/>
        </authorList>
    </citation>
    <scope>NUCLEOTIDE SEQUENCE [LARGE SCALE GENOMIC DNA]</scope>
    <source>
        <strain evidence="3 5">AB1</strain>
    </source>
</reference>
<sequence>MFSLLSKLRRPRRAETGEKAAGGKPRERAAVPELLAAALAAAGDEGAEPERDLLQRARHALESRIKANDPLGAVPELLGYVQQYPQTELFQVLVARCLEAAHRPDDSLIVWRGIHQRFPDSSDAFILMLRGVKRQLGVEAGRKEMELYFSGGSAAAKDILLEAKSWDELGDAERGAACFERLAQTHPKFETGYAAWSQSLVRRGYPWRARQVLEQGIEILGEGARRLSRRLADLNGDLIALRRLGVDGEGSDTPVSILVLEKLFEEIGRRRNAEYEPADESFVGPVLMINGSLGAGGAERQFVNTAVALQSAIQQGRSIAGYPVLGPVQVVCRSLRSREGADFFAATLKEAGVPVSVYSDMAEWGGCEVSSLLSPYRDYLRFLPKQIVEGTTKLTDVMRVSVPSVVHIWQDGSIFATALAALLAGVPRIVLSVRTMPPVDRPDRYRVEYDTIYRALLGMRGVALSSNSGFAARRYSDWLGLDERSIPVVYNGLAPLPAAQDEDCRRTWEAFAAQAPAGAYTIGTVMRVDDNKRPFLWVEAAHRYAQANPEARFVMVGGGPLLEPVKEFAQRLGMDGRILFTGISRRVGFWLSHFDAFMLLSRFEGLPNVLIEAQFSGVPVVTTLAGGAGEAVQEGVTGVTLPSGEIEAPEVVRAMETIREMCRNNPDIGARARTWATARFSLDQMIASTVNCYVNA</sequence>
<dbReference type="NCBIfam" id="NF011726">
    <property type="entry name" value="PRK15179.1"/>
    <property type="match status" value="1"/>
</dbReference>
<keyword evidence="5" id="KW-1185">Reference proteome</keyword>
<organism evidence="2 4">
    <name type="scientific">Achromobacter veterisilvae</name>
    <dbReference type="NCBI Taxonomy" id="2069367"/>
    <lineage>
        <taxon>Bacteria</taxon>
        <taxon>Pseudomonadati</taxon>
        <taxon>Pseudomonadota</taxon>
        <taxon>Betaproteobacteria</taxon>
        <taxon>Burkholderiales</taxon>
        <taxon>Alcaligenaceae</taxon>
        <taxon>Achromobacter</taxon>
    </lineage>
</organism>
<dbReference type="EMBL" id="CP148753">
    <property type="protein sequence ID" value="WXR71976.1"/>
    <property type="molecule type" value="Genomic_DNA"/>
</dbReference>
<feature type="domain" description="Glycosyl transferase family 1" evidence="1">
    <location>
        <begin position="515"/>
        <end position="648"/>
    </location>
</feature>
<evidence type="ECO:0000313" key="5">
    <source>
        <dbReference type="Proteomes" id="UP001456224"/>
    </source>
</evidence>
<dbReference type="Gene3D" id="1.25.40.10">
    <property type="entry name" value="Tetratricopeptide repeat domain"/>
    <property type="match status" value="1"/>
</dbReference>
<dbReference type="RefSeq" id="WP_129240829.1">
    <property type="nucleotide sequence ID" value="NZ_CP148753.1"/>
</dbReference>
<dbReference type="EC" id="2.4.-.-" evidence="2 3"/>
<accession>A0A446CF19</accession>
<dbReference type="InterPro" id="IPR001296">
    <property type="entry name" value="Glyco_trans_1"/>
</dbReference>
<reference evidence="2 4" key="1">
    <citation type="submission" date="2018-07" db="EMBL/GenBank/DDBJ databases">
        <authorList>
            <person name="Peeters C."/>
        </authorList>
    </citation>
    <scope>NUCLEOTIDE SEQUENCE [LARGE SCALE GENOMIC DNA]</scope>
    <source>
        <strain evidence="2 4">LMG 30378</strain>
    </source>
</reference>
<dbReference type="Proteomes" id="UP001456224">
    <property type="component" value="Chromosome"/>
</dbReference>